<keyword evidence="4 6" id="KW-1133">Transmembrane helix</keyword>
<name>L9Y029_9EURY</name>
<feature type="transmembrane region" description="Helical" evidence="6">
    <location>
        <begin position="74"/>
        <end position="95"/>
    </location>
</feature>
<evidence type="ECO:0000313" key="7">
    <source>
        <dbReference type="EMBL" id="ELY67057.1"/>
    </source>
</evidence>
<gene>
    <name evidence="7" type="ORF">C489_11355</name>
</gene>
<keyword evidence="5 6" id="KW-0472">Membrane</keyword>
<dbReference type="RefSeq" id="WP_006431353.1">
    <property type="nucleotide sequence ID" value="NZ_AOID01000031.1"/>
</dbReference>
<dbReference type="AlphaFoldDB" id="L9Y029"/>
<feature type="transmembrane region" description="Helical" evidence="6">
    <location>
        <begin position="140"/>
        <end position="160"/>
    </location>
</feature>
<feature type="transmembrane region" description="Helical" evidence="6">
    <location>
        <begin position="376"/>
        <end position="396"/>
    </location>
</feature>
<evidence type="ECO:0000256" key="2">
    <source>
        <dbReference type="ARBA" id="ARBA00022475"/>
    </source>
</evidence>
<evidence type="ECO:0000256" key="5">
    <source>
        <dbReference type="ARBA" id="ARBA00023136"/>
    </source>
</evidence>
<dbReference type="STRING" id="1227496.C489_11355"/>
<evidence type="ECO:0000256" key="3">
    <source>
        <dbReference type="ARBA" id="ARBA00022692"/>
    </source>
</evidence>
<feature type="transmembrane region" description="Helical" evidence="6">
    <location>
        <begin position="166"/>
        <end position="184"/>
    </location>
</feature>
<keyword evidence="3 6" id="KW-0812">Transmembrane</keyword>
<dbReference type="GO" id="GO:0005886">
    <property type="term" value="C:plasma membrane"/>
    <property type="evidence" value="ECO:0007669"/>
    <property type="project" value="UniProtKB-SubCell"/>
</dbReference>
<accession>L9Y029</accession>
<feature type="transmembrane region" description="Helical" evidence="6">
    <location>
        <begin position="101"/>
        <end position="119"/>
    </location>
</feature>
<dbReference type="CDD" id="cd13128">
    <property type="entry name" value="MATE_Wzx_like"/>
    <property type="match status" value="1"/>
</dbReference>
<feature type="transmembrane region" description="Helical" evidence="6">
    <location>
        <begin position="437"/>
        <end position="458"/>
    </location>
</feature>
<keyword evidence="8" id="KW-1185">Reference proteome</keyword>
<evidence type="ECO:0000313" key="8">
    <source>
        <dbReference type="Proteomes" id="UP000011632"/>
    </source>
</evidence>
<reference evidence="7 8" key="1">
    <citation type="journal article" date="2014" name="PLoS Genet.">
        <title>Phylogenetically driven sequencing of extremely halophilic archaea reveals strategies for static and dynamic osmo-response.</title>
        <authorList>
            <person name="Becker E.A."/>
            <person name="Seitzer P.M."/>
            <person name="Tritt A."/>
            <person name="Larsen D."/>
            <person name="Krusor M."/>
            <person name="Yao A.I."/>
            <person name="Wu D."/>
            <person name="Madern D."/>
            <person name="Eisen J.A."/>
            <person name="Darling A.E."/>
            <person name="Facciotti M.T."/>
        </authorList>
    </citation>
    <scope>NUCLEOTIDE SEQUENCE [LARGE SCALE GENOMIC DNA]</scope>
    <source>
        <strain evidence="7 8">JCM 10478</strain>
    </source>
</reference>
<feature type="transmembrane region" description="Helical" evidence="6">
    <location>
        <begin position="216"/>
        <end position="235"/>
    </location>
</feature>
<dbReference type="Proteomes" id="UP000011632">
    <property type="component" value="Unassembled WGS sequence"/>
</dbReference>
<dbReference type="EMBL" id="AOID01000031">
    <property type="protein sequence ID" value="ELY67057.1"/>
    <property type="molecule type" value="Genomic_DNA"/>
</dbReference>
<feature type="transmembrane region" description="Helical" evidence="6">
    <location>
        <begin position="408"/>
        <end position="431"/>
    </location>
</feature>
<protein>
    <submittedName>
        <fullName evidence="7">Membrane protein involved in the export of O-antigen and teichoic acid</fullName>
    </submittedName>
</protein>
<feature type="transmembrane region" description="Helical" evidence="6">
    <location>
        <begin position="282"/>
        <end position="300"/>
    </location>
</feature>
<evidence type="ECO:0000256" key="6">
    <source>
        <dbReference type="SAM" id="Phobius"/>
    </source>
</evidence>
<dbReference type="PANTHER" id="PTHR30250">
    <property type="entry name" value="PST FAMILY PREDICTED COLANIC ACID TRANSPORTER"/>
    <property type="match status" value="1"/>
</dbReference>
<comment type="subcellular location">
    <subcellularLocation>
        <location evidence="1">Cell membrane</location>
        <topology evidence="1">Multi-pass membrane protein</topology>
    </subcellularLocation>
</comment>
<organism evidence="7 8">
    <name type="scientific">Natrinema versiforme JCM 10478</name>
    <dbReference type="NCBI Taxonomy" id="1227496"/>
    <lineage>
        <taxon>Archaea</taxon>
        <taxon>Methanobacteriati</taxon>
        <taxon>Methanobacteriota</taxon>
        <taxon>Stenosarchaea group</taxon>
        <taxon>Halobacteria</taxon>
        <taxon>Halobacteriales</taxon>
        <taxon>Natrialbaceae</taxon>
        <taxon>Natrinema</taxon>
    </lineage>
</organism>
<feature type="transmembrane region" description="Helical" evidence="6">
    <location>
        <begin position="40"/>
        <end position="62"/>
    </location>
</feature>
<evidence type="ECO:0000256" key="4">
    <source>
        <dbReference type="ARBA" id="ARBA00022989"/>
    </source>
</evidence>
<dbReference type="InterPro" id="IPR050833">
    <property type="entry name" value="Poly_Biosynth_Transport"/>
</dbReference>
<sequence length="471" mass="50969">MNLAKAALKLFSANVINAAISFLGIALFARALGASQIGSYFLFVALLGILTVPADFGLRGAVEKRISEGNTPDIVFTTALLLKTVPISLVVVVLIVARGYIAAYLGAGLVGLLIVALFLQEVSRMMISVLKGELRVGETAVLESAQKVCWLLVGGGLVLVGYQVRALVYGLIAGMIVLLVWGWYRSETTFDRPTKTYARNLLSYSKYNSISSIGSLFYSWMDVLVIGIFLTQVHVGAYEVAWRISVAVVLLSEATATAIFPQVSKWNAQNAAAKIERIIPDATTASLALVIPAFFGALLFSRDILRIVFGSEFEIAWLVLIILLLEKVFQAIHMVMGRSLQAIDRPDLAARATMVSIVANLGLNVSFVWAFGLTGAAVATLIAATLSSYLHVRYLERFLTIRVDQSEIGWCIVSALGMVAVLSVVTFYIPIETIPQLGGVITSGAIFYGLFLLLSPSIRSKLTRNMKAAFR</sequence>
<dbReference type="PATRIC" id="fig|1227496.3.peg.2294"/>
<dbReference type="OrthoDB" id="112053at2157"/>
<feature type="transmembrane region" description="Helical" evidence="6">
    <location>
        <begin position="241"/>
        <end position="261"/>
    </location>
</feature>
<feature type="transmembrane region" description="Helical" evidence="6">
    <location>
        <begin position="7"/>
        <end position="28"/>
    </location>
</feature>
<comment type="caution">
    <text evidence="7">The sequence shown here is derived from an EMBL/GenBank/DDBJ whole genome shotgun (WGS) entry which is preliminary data.</text>
</comment>
<keyword evidence="2" id="KW-1003">Cell membrane</keyword>
<evidence type="ECO:0000256" key="1">
    <source>
        <dbReference type="ARBA" id="ARBA00004651"/>
    </source>
</evidence>
<dbReference type="PANTHER" id="PTHR30250:SF11">
    <property type="entry name" value="O-ANTIGEN TRANSPORTER-RELATED"/>
    <property type="match status" value="1"/>
</dbReference>
<proteinExistence type="predicted"/>
<dbReference type="Pfam" id="PF13440">
    <property type="entry name" value="Polysacc_synt_3"/>
    <property type="match status" value="1"/>
</dbReference>
<feature type="transmembrane region" description="Helical" evidence="6">
    <location>
        <begin position="315"/>
        <end position="336"/>
    </location>
</feature>